<protein>
    <submittedName>
        <fullName evidence="1">Uncharacterized protein</fullName>
    </submittedName>
</protein>
<dbReference type="AlphaFoldDB" id="Q5DH93"/>
<reference evidence="1" key="1">
    <citation type="submission" date="2004-11" db="EMBL/GenBank/DDBJ databases">
        <title>The full-length cDNA sequences of Schistosoma japonicum genes.</title>
        <authorList>
            <person name="Han Z."/>
        </authorList>
    </citation>
    <scope>NUCLEOTIDE SEQUENCE</scope>
</reference>
<name>Q5DH93_SCHJA</name>
<organism evidence="1">
    <name type="scientific">Schistosoma japonicum</name>
    <name type="common">Blood fluke</name>
    <dbReference type="NCBI Taxonomy" id="6182"/>
    <lineage>
        <taxon>Eukaryota</taxon>
        <taxon>Metazoa</taxon>
        <taxon>Spiralia</taxon>
        <taxon>Lophotrochozoa</taxon>
        <taxon>Platyhelminthes</taxon>
        <taxon>Trematoda</taxon>
        <taxon>Digenea</taxon>
        <taxon>Strigeidida</taxon>
        <taxon>Schistosomatoidea</taxon>
        <taxon>Schistosomatidae</taxon>
        <taxon>Schistosoma</taxon>
    </lineage>
</organism>
<proteinExistence type="evidence at transcript level"/>
<reference evidence="1" key="2">
    <citation type="journal article" date="2006" name="PLoS Pathog.">
        <title>New perspectives on host-parasite interplay by comparative transcriptomic and proteomic analyses of Schistosoma japonicum.</title>
        <authorList>
            <person name="Liu F."/>
            <person name="Lu J."/>
            <person name="Hu W."/>
            <person name="Wang S.Y."/>
            <person name="Cui S.J."/>
            <person name="Chi M."/>
            <person name="Yan Q."/>
            <person name="Wang X.R."/>
            <person name="Song H.D."/>
            <person name="Xu X.N."/>
            <person name="Wang J.J."/>
            <person name="Zhang X.L."/>
            <person name="Zhang X."/>
            <person name="Wang Z.Q."/>
            <person name="Xue C.L."/>
            <person name="Brindley P.J."/>
            <person name="McManus D.P."/>
            <person name="Yang P.Y."/>
            <person name="Feng Z."/>
            <person name="Chen Z."/>
            <person name="Han Z.G."/>
        </authorList>
    </citation>
    <scope>NUCLEOTIDE SEQUENCE</scope>
</reference>
<sequence>MQFTLIHTVGCTLHRHTSRVIHRSKLYANNSIHKVHRTNGYRCSLGYLPLSQRTCSPAQGQVHARQQTRDWQAKPDRFNSVKCLERNINGAGYMHTSHATLFEPCT</sequence>
<evidence type="ECO:0000313" key="1">
    <source>
        <dbReference type="EMBL" id="AAW24813.1"/>
    </source>
</evidence>
<accession>Q5DH93</accession>
<dbReference type="EMBL" id="AY813081">
    <property type="protein sequence ID" value="AAW24813.1"/>
    <property type="molecule type" value="mRNA"/>
</dbReference>